<dbReference type="InParanoid" id="A0A2K1ZCW8"/>
<feature type="transmembrane region" description="Helical" evidence="1">
    <location>
        <begin position="38"/>
        <end position="61"/>
    </location>
</feature>
<keyword evidence="1" id="KW-0472">Membrane</keyword>
<organism evidence="2 3">
    <name type="scientific">Populus trichocarpa</name>
    <name type="common">Western balsam poplar</name>
    <name type="synonym">Populus balsamifera subsp. trichocarpa</name>
    <dbReference type="NCBI Taxonomy" id="3694"/>
    <lineage>
        <taxon>Eukaryota</taxon>
        <taxon>Viridiplantae</taxon>
        <taxon>Streptophyta</taxon>
        <taxon>Embryophyta</taxon>
        <taxon>Tracheophyta</taxon>
        <taxon>Spermatophyta</taxon>
        <taxon>Magnoliopsida</taxon>
        <taxon>eudicotyledons</taxon>
        <taxon>Gunneridae</taxon>
        <taxon>Pentapetalae</taxon>
        <taxon>rosids</taxon>
        <taxon>fabids</taxon>
        <taxon>Malpighiales</taxon>
        <taxon>Salicaceae</taxon>
        <taxon>Saliceae</taxon>
        <taxon>Populus</taxon>
    </lineage>
</organism>
<dbReference type="Proteomes" id="UP000006729">
    <property type="component" value="Chromosome 8"/>
</dbReference>
<keyword evidence="3" id="KW-1185">Reference proteome</keyword>
<protein>
    <submittedName>
        <fullName evidence="2">Uncharacterized protein</fullName>
    </submittedName>
</protein>
<dbReference type="EMBL" id="CM009297">
    <property type="protein sequence ID" value="PNT23125.1"/>
    <property type="molecule type" value="Genomic_DNA"/>
</dbReference>
<sequence length="66" mass="7838">MNDLSLHAMPRSVHIIRNTRLSCTREVLEENQALNNKIVVLVFFFFFVLLFVIIFFQIFLLNHDEA</sequence>
<dbReference type="AlphaFoldDB" id="A0A2K1ZCW8"/>
<keyword evidence="1" id="KW-1133">Transmembrane helix</keyword>
<keyword evidence="1" id="KW-0812">Transmembrane</keyword>
<accession>A0A2K1ZCW8</accession>
<proteinExistence type="predicted"/>
<gene>
    <name evidence="2" type="ORF">POPTR_008G065700</name>
</gene>
<evidence type="ECO:0000256" key="1">
    <source>
        <dbReference type="SAM" id="Phobius"/>
    </source>
</evidence>
<reference evidence="2 3" key="1">
    <citation type="journal article" date="2006" name="Science">
        <title>The genome of black cottonwood, Populus trichocarpa (Torr. &amp; Gray).</title>
        <authorList>
            <person name="Tuskan G.A."/>
            <person name="Difazio S."/>
            <person name="Jansson S."/>
            <person name="Bohlmann J."/>
            <person name="Grigoriev I."/>
            <person name="Hellsten U."/>
            <person name="Putnam N."/>
            <person name="Ralph S."/>
            <person name="Rombauts S."/>
            <person name="Salamov A."/>
            <person name="Schein J."/>
            <person name="Sterck L."/>
            <person name="Aerts A."/>
            <person name="Bhalerao R.R."/>
            <person name="Bhalerao R.P."/>
            <person name="Blaudez D."/>
            <person name="Boerjan W."/>
            <person name="Brun A."/>
            <person name="Brunner A."/>
            <person name="Busov V."/>
            <person name="Campbell M."/>
            <person name="Carlson J."/>
            <person name="Chalot M."/>
            <person name="Chapman J."/>
            <person name="Chen G.L."/>
            <person name="Cooper D."/>
            <person name="Coutinho P.M."/>
            <person name="Couturier J."/>
            <person name="Covert S."/>
            <person name="Cronk Q."/>
            <person name="Cunningham R."/>
            <person name="Davis J."/>
            <person name="Degroeve S."/>
            <person name="Dejardin A."/>
            <person name="Depamphilis C."/>
            <person name="Detter J."/>
            <person name="Dirks B."/>
            <person name="Dubchak I."/>
            <person name="Duplessis S."/>
            <person name="Ehlting J."/>
            <person name="Ellis B."/>
            <person name="Gendler K."/>
            <person name="Goodstein D."/>
            <person name="Gribskov M."/>
            <person name="Grimwood J."/>
            <person name="Groover A."/>
            <person name="Gunter L."/>
            <person name="Hamberger B."/>
            <person name="Heinze B."/>
            <person name="Helariutta Y."/>
            <person name="Henrissat B."/>
            <person name="Holligan D."/>
            <person name="Holt R."/>
            <person name="Huang W."/>
            <person name="Islam-Faridi N."/>
            <person name="Jones S."/>
            <person name="Jones-Rhoades M."/>
            <person name="Jorgensen R."/>
            <person name="Joshi C."/>
            <person name="Kangasjarvi J."/>
            <person name="Karlsson J."/>
            <person name="Kelleher C."/>
            <person name="Kirkpatrick R."/>
            <person name="Kirst M."/>
            <person name="Kohler A."/>
            <person name="Kalluri U."/>
            <person name="Larimer F."/>
            <person name="Leebens-Mack J."/>
            <person name="Leple J.C."/>
            <person name="Locascio P."/>
            <person name="Lou Y."/>
            <person name="Lucas S."/>
            <person name="Martin F."/>
            <person name="Montanini B."/>
            <person name="Napoli C."/>
            <person name="Nelson D.R."/>
            <person name="Nelson C."/>
            <person name="Nieminen K."/>
            <person name="Nilsson O."/>
            <person name="Pereda V."/>
            <person name="Peter G."/>
            <person name="Philippe R."/>
            <person name="Pilate G."/>
            <person name="Poliakov A."/>
            <person name="Razumovskaya J."/>
            <person name="Richardson P."/>
            <person name="Rinaldi C."/>
            <person name="Ritland K."/>
            <person name="Rouze P."/>
            <person name="Ryaboy D."/>
            <person name="Schmutz J."/>
            <person name="Schrader J."/>
            <person name="Segerman B."/>
            <person name="Shin H."/>
            <person name="Siddiqui A."/>
            <person name="Sterky F."/>
            <person name="Terry A."/>
            <person name="Tsai C.J."/>
            <person name="Uberbacher E."/>
            <person name="Unneberg P."/>
            <person name="Vahala J."/>
            <person name="Wall K."/>
            <person name="Wessler S."/>
            <person name="Yang G."/>
            <person name="Yin T."/>
            <person name="Douglas C."/>
            <person name="Marra M."/>
            <person name="Sandberg G."/>
            <person name="Van de Peer Y."/>
            <person name="Rokhsar D."/>
        </authorList>
    </citation>
    <scope>NUCLEOTIDE SEQUENCE [LARGE SCALE GENOMIC DNA]</scope>
    <source>
        <strain evidence="3">cv. Nisqually</strain>
    </source>
</reference>
<evidence type="ECO:0000313" key="2">
    <source>
        <dbReference type="EMBL" id="PNT23125.1"/>
    </source>
</evidence>
<name>A0A2K1ZCW8_POPTR</name>
<evidence type="ECO:0000313" key="3">
    <source>
        <dbReference type="Proteomes" id="UP000006729"/>
    </source>
</evidence>